<feature type="region of interest" description="Disordered" evidence="5">
    <location>
        <begin position="74"/>
        <end position="312"/>
    </location>
</feature>
<evidence type="ECO:0000256" key="2">
    <source>
        <dbReference type="ARBA" id="ARBA00022771"/>
    </source>
</evidence>
<gene>
    <name evidence="7" type="ORF">LCOR_02030.1</name>
</gene>
<feature type="region of interest" description="Disordered" evidence="5">
    <location>
        <begin position="326"/>
        <end position="345"/>
    </location>
</feature>
<dbReference type="InterPro" id="IPR001841">
    <property type="entry name" value="Znf_RING"/>
</dbReference>
<keyword evidence="2 4" id="KW-0863">Zinc-finger</keyword>
<dbReference type="InterPro" id="IPR013083">
    <property type="entry name" value="Znf_RING/FYVE/PHD"/>
</dbReference>
<keyword evidence="8" id="KW-1185">Reference proteome</keyword>
<dbReference type="OrthoDB" id="8062037at2759"/>
<feature type="compositionally biased region" description="Acidic residues" evidence="5">
    <location>
        <begin position="154"/>
        <end position="173"/>
    </location>
</feature>
<organism evidence="7 8">
    <name type="scientific">Lichtheimia corymbifera JMRC:FSU:9682</name>
    <dbReference type="NCBI Taxonomy" id="1263082"/>
    <lineage>
        <taxon>Eukaryota</taxon>
        <taxon>Fungi</taxon>
        <taxon>Fungi incertae sedis</taxon>
        <taxon>Mucoromycota</taxon>
        <taxon>Mucoromycotina</taxon>
        <taxon>Mucoromycetes</taxon>
        <taxon>Mucorales</taxon>
        <taxon>Lichtheimiaceae</taxon>
        <taxon>Lichtheimia</taxon>
    </lineage>
</organism>
<dbReference type="InterPro" id="IPR051834">
    <property type="entry name" value="RING_finger_E3_ligase"/>
</dbReference>
<reference evidence="7" key="1">
    <citation type="submission" date="2013-08" db="EMBL/GenBank/DDBJ databases">
        <title>Gene expansion shapes genome architecture in the human pathogen Lichtheimia corymbifera: an evolutionary genomics analysis in the ancient terrestrial Mucorales (Mucoromycotina).</title>
        <authorList>
            <person name="Schwartze V.U."/>
            <person name="Winter S."/>
            <person name="Shelest E."/>
            <person name="Marcet-Houben M."/>
            <person name="Horn F."/>
            <person name="Wehner S."/>
            <person name="Hoffmann K."/>
            <person name="Riege K."/>
            <person name="Sammeth M."/>
            <person name="Nowrousian M."/>
            <person name="Valiante V."/>
            <person name="Linde J."/>
            <person name="Jacobsen I.D."/>
            <person name="Marz M."/>
            <person name="Brakhage A.A."/>
            <person name="Gabaldon T."/>
            <person name="Bocker S."/>
            <person name="Voigt K."/>
        </authorList>
    </citation>
    <scope>NUCLEOTIDE SEQUENCE [LARGE SCALE GENOMIC DNA]</scope>
    <source>
        <strain evidence="7">FSU 9682</strain>
    </source>
</reference>
<dbReference type="STRING" id="1263082.A0A068RJY7"/>
<sequence length="544" mass="62542">MLYFCHVCEEQTEVLVEHQPICLICQSEFVEEIDSIQNDSSFGVWYQQQPQVDHEVGGSWPESSSTIESEYDAYDYPGLCSGANSDPDPDPYPLADDDDDQDTQYSADDDDGAYFNNYDGDSDDGSNDDDYNPYEDYDGYASFHEEDHQGYGSTDEEEEEEDIITSQLETDEPTSERSWYTYYEGDSPMLFGGEEMGPTSDHYFEDEFPDADSYATPEEDVGTDGDENHPNMDPAGFVSESTNEDDTDEDDSVGVSEHDIDDPSSYFDDHNDDADTTTDLAQLLENAHISYEGEEREHEEPEHYYDPEEEDWPENVYDIQHYDPEEEDWPEDVYDTPHYDPEEEDWAEEGLAQPYPVQDWELEGLAQPYPVQDWELEGLAQPYPVQDWEQEGLAQPALYDPDMEYWEARGYHVSDEDPEVADWAENDAQDGWGGFQEAYDIPNILRMINEEHQNDPSWESPSENGASPADIERLPQRRLDDGDAKEVIESECSICQDIYGTELYLMRLPCQHEYHAFCIEQWLLRNATCPICRSQAITWNSTAC</sequence>
<dbReference type="Proteomes" id="UP000027586">
    <property type="component" value="Unassembled WGS sequence"/>
</dbReference>
<protein>
    <recommendedName>
        <fullName evidence="6">RING-type domain-containing protein</fullName>
    </recommendedName>
</protein>
<dbReference type="GO" id="GO:0005634">
    <property type="term" value="C:nucleus"/>
    <property type="evidence" value="ECO:0007669"/>
    <property type="project" value="TreeGrafter"/>
</dbReference>
<dbReference type="GO" id="GO:0061630">
    <property type="term" value="F:ubiquitin protein ligase activity"/>
    <property type="evidence" value="ECO:0007669"/>
    <property type="project" value="TreeGrafter"/>
</dbReference>
<dbReference type="EMBL" id="CBTN010000006">
    <property type="protein sequence ID" value="CDH50314.1"/>
    <property type="molecule type" value="Genomic_DNA"/>
</dbReference>
<feature type="compositionally biased region" description="Acidic residues" evidence="5">
    <location>
        <begin position="242"/>
        <end position="252"/>
    </location>
</feature>
<dbReference type="GO" id="GO:0008270">
    <property type="term" value="F:zinc ion binding"/>
    <property type="evidence" value="ECO:0007669"/>
    <property type="project" value="UniProtKB-KW"/>
</dbReference>
<comment type="caution">
    <text evidence="7">The sequence shown here is derived from an EMBL/GenBank/DDBJ whole genome shotgun (WGS) entry which is preliminary data.</text>
</comment>
<evidence type="ECO:0000313" key="7">
    <source>
        <dbReference type="EMBL" id="CDH50314.1"/>
    </source>
</evidence>
<accession>A0A068RJY7</accession>
<feature type="compositionally biased region" description="Acidic residues" evidence="5">
    <location>
        <begin position="95"/>
        <end position="112"/>
    </location>
</feature>
<evidence type="ECO:0000259" key="6">
    <source>
        <dbReference type="PROSITE" id="PS50089"/>
    </source>
</evidence>
<feature type="compositionally biased region" description="Polar residues" evidence="5">
    <location>
        <begin position="455"/>
        <end position="465"/>
    </location>
</feature>
<evidence type="ECO:0000256" key="1">
    <source>
        <dbReference type="ARBA" id="ARBA00022723"/>
    </source>
</evidence>
<feature type="region of interest" description="Disordered" evidence="5">
    <location>
        <begin position="453"/>
        <end position="476"/>
    </location>
</feature>
<dbReference type="Gene3D" id="3.30.40.10">
    <property type="entry name" value="Zinc/RING finger domain, C3HC4 (zinc finger)"/>
    <property type="match status" value="1"/>
</dbReference>
<dbReference type="AlphaFoldDB" id="A0A068RJY7"/>
<proteinExistence type="predicted"/>
<keyword evidence="3" id="KW-0862">Zinc</keyword>
<dbReference type="GO" id="GO:0006511">
    <property type="term" value="P:ubiquitin-dependent protein catabolic process"/>
    <property type="evidence" value="ECO:0007669"/>
    <property type="project" value="TreeGrafter"/>
</dbReference>
<feature type="domain" description="RING-type" evidence="6">
    <location>
        <begin position="492"/>
        <end position="533"/>
    </location>
</feature>
<evidence type="ECO:0000313" key="8">
    <source>
        <dbReference type="Proteomes" id="UP000027586"/>
    </source>
</evidence>
<dbReference type="CDD" id="cd16454">
    <property type="entry name" value="RING-H2_PA-TM-RING"/>
    <property type="match status" value="1"/>
</dbReference>
<keyword evidence="1" id="KW-0479">Metal-binding</keyword>
<evidence type="ECO:0000256" key="3">
    <source>
        <dbReference type="ARBA" id="ARBA00022833"/>
    </source>
</evidence>
<dbReference type="PANTHER" id="PTHR45931:SF3">
    <property type="entry name" value="RING ZINC FINGER-CONTAINING PROTEIN"/>
    <property type="match status" value="1"/>
</dbReference>
<evidence type="ECO:0000256" key="4">
    <source>
        <dbReference type="PROSITE-ProRule" id="PRU00175"/>
    </source>
</evidence>
<dbReference type="Pfam" id="PF13639">
    <property type="entry name" value="zf-RING_2"/>
    <property type="match status" value="1"/>
</dbReference>
<feature type="compositionally biased region" description="Acidic residues" evidence="5">
    <location>
        <begin position="120"/>
        <end position="138"/>
    </location>
</feature>
<dbReference type="SUPFAM" id="SSF57850">
    <property type="entry name" value="RING/U-box"/>
    <property type="match status" value="1"/>
</dbReference>
<dbReference type="PROSITE" id="PS50089">
    <property type="entry name" value="ZF_RING_2"/>
    <property type="match status" value="1"/>
</dbReference>
<dbReference type="PANTHER" id="PTHR45931">
    <property type="entry name" value="SI:CH211-59O9.10"/>
    <property type="match status" value="1"/>
</dbReference>
<name>A0A068RJY7_9FUNG</name>
<dbReference type="SMART" id="SM00184">
    <property type="entry name" value="RING"/>
    <property type="match status" value="1"/>
</dbReference>
<feature type="compositionally biased region" description="Basic and acidic residues" evidence="5">
    <location>
        <begin position="291"/>
        <end position="306"/>
    </location>
</feature>
<dbReference type="VEuPathDB" id="FungiDB:LCOR_02030.1"/>
<evidence type="ECO:0000256" key="5">
    <source>
        <dbReference type="SAM" id="MobiDB-lite"/>
    </source>
</evidence>